<evidence type="ECO:0000256" key="1">
    <source>
        <dbReference type="SAM" id="MobiDB-lite"/>
    </source>
</evidence>
<proteinExistence type="predicted"/>
<keyword evidence="2" id="KW-0812">Transmembrane</keyword>
<organism evidence="3 4">
    <name type="scientific">candidate division TA06 bacterium B3_TA06</name>
    <dbReference type="NCBI Taxonomy" id="2012487"/>
    <lineage>
        <taxon>Bacteria</taxon>
        <taxon>Bacteria division TA06</taxon>
    </lineage>
</organism>
<protein>
    <submittedName>
        <fullName evidence="3">Uncharacterized protein</fullName>
    </submittedName>
</protein>
<evidence type="ECO:0000313" key="4">
    <source>
        <dbReference type="Proteomes" id="UP000317778"/>
    </source>
</evidence>
<evidence type="ECO:0000256" key="2">
    <source>
        <dbReference type="SAM" id="Phobius"/>
    </source>
</evidence>
<dbReference type="Proteomes" id="UP000317778">
    <property type="component" value="Unassembled WGS sequence"/>
</dbReference>
<dbReference type="EMBL" id="NJBO01000021">
    <property type="protein sequence ID" value="TKJ39907.1"/>
    <property type="molecule type" value="Genomic_DNA"/>
</dbReference>
<feature type="compositionally biased region" description="Basic residues" evidence="1">
    <location>
        <begin position="8"/>
        <end position="19"/>
    </location>
</feature>
<keyword evidence="2" id="KW-1133">Transmembrane helix</keyword>
<accession>A0A532UYS9</accession>
<gene>
    <name evidence="3" type="ORF">CEE36_10010</name>
</gene>
<sequence>MNVESPKKKTTHTTAKKTPKASSKGTTQVKKTAKKKSPVKKVPKEIRWRVFLAPEHPWKTVIILIILAGIIFAIGKYVYDIVPGEAPSRILLAILAGALVFLLFFGSFNPHFVPINYHLTQEEIVIRKFYHTDHRSWKMFRRFFLTRSGVVLSTFAIRKRFLDNFRGVQLFLPTDKGKRDKVLDFIETKLPLDAGQSRE</sequence>
<dbReference type="AlphaFoldDB" id="A0A532UYS9"/>
<feature type="transmembrane region" description="Helical" evidence="2">
    <location>
        <begin position="58"/>
        <end position="78"/>
    </location>
</feature>
<feature type="region of interest" description="Disordered" evidence="1">
    <location>
        <begin position="1"/>
        <end position="38"/>
    </location>
</feature>
<keyword evidence="2" id="KW-0472">Membrane</keyword>
<reference evidence="3 4" key="1">
    <citation type="submission" date="2017-06" db="EMBL/GenBank/DDBJ databases">
        <title>Novel microbial phyla capable of carbon fixation and sulfur reduction in deep-sea sediments.</title>
        <authorList>
            <person name="Huang J."/>
            <person name="Baker B."/>
            <person name="Wang Y."/>
        </authorList>
    </citation>
    <scope>NUCLEOTIDE SEQUENCE [LARGE SCALE GENOMIC DNA]</scope>
    <source>
        <strain evidence="3">B3_TA06</strain>
    </source>
</reference>
<feature type="transmembrane region" description="Helical" evidence="2">
    <location>
        <begin position="90"/>
        <end position="108"/>
    </location>
</feature>
<comment type="caution">
    <text evidence="3">The sequence shown here is derived from an EMBL/GenBank/DDBJ whole genome shotgun (WGS) entry which is preliminary data.</text>
</comment>
<feature type="compositionally biased region" description="Low complexity" evidence="1">
    <location>
        <begin position="20"/>
        <end position="30"/>
    </location>
</feature>
<evidence type="ECO:0000313" key="3">
    <source>
        <dbReference type="EMBL" id="TKJ39907.1"/>
    </source>
</evidence>
<name>A0A532UYS9_UNCT6</name>